<feature type="signal peptide" evidence="1">
    <location>
        <begin position="1"/>
        <end position="18"/>
    </location>
</feature>
<gene>
    <name evidence="2" type="ORF">ACFP1M_10395</name>
</gene>
<feature type="chain" id="PRO_5047029396" evidence="1">
    <location>
        <begin position="19"/>
        <end position="192"/>
    </location>
</feature>
<proteinExistence type="predicted"/>
<comment type="caution">
    <text evidence="2">The sequence shown here is derived from an EMBL/GenBank/DDBJ whole genome shotgun (WGS) entry which is preliminary data.</text>
</comment>
<keyword evidence="1" id="KW-0732">Signal</keyword>
<keyword evidence="3" id="KW-1185">Reference proteome</keyword>
<dbReference type="RefSeq" id="WP_125575396.1">
    <property type="nucleotide sequence ID" value="NZ_JBHSSO010000069.1"/>
</dbReference>
<accession>A0ABW1UAR7</accession>
<protein>
    <submittedName>
        <fullName evidence="2">Uncharacterized protein</fullName>
    </submittedName>
</protein>
<sequence>MKLMKIFSAVMVATTLGAAVTVVTPSVTADAKAKKSLKTFPKSLRRTWYHYEKNGKGKLVYSKLKISAKKIVSNWNGYDTSKVFTTKSNLHQYNPAKKLQKGKDNWIFAYKSGAKTRLDSWNPEFPKDMTYKRSREQYKVVTAKVNGKKVKVLHDTILPSLPQNTMYYYTSKKLAKQTNPKGHNYADHYGAK</sequence>
<dbReference type="Proteomes" id="UP001596258">
    <property type="component" value="Unassembled WGS sequence"/>
</dbReference>
<reference evidence="3" key="1">
    <citation type="journal article" date="2019" name="Int. J. Syst. Evol. Microbiol.">
        <title>The Global Catalogue of Microorganisms (GCM) 10K type strain sequencing project: providing services to taxonomists for standard genome sequencing and annotation.</title>
        <authorList>
            <consortium name="The Broad Institute Genomics Platform"/>
            <consortium name="The Broad Institute Genome Sequencing Center for Infectious Disease"/>
            <person name="Wu L."/>
            <person name="Ma J."/>
        </authorList>
    </citation>
    <scope>NUCLEOTIDE SEQUENCE [LARGE SCALE GENOMIC DNA]</scope>
    <source>
        <strain evidence="3">CCM 8893</strain>
    </source>
</reference>
<dbReference type="EMBL" id="JBHSSO010000069">
    <property type="protein sequence ID" value="MFC6290580.1"/>
    <property type="molecule type" value="Genomic_DNA"/>
</dbReference>
<evidence type="ECO:0000313" key="3">
    <source>
        <dbReference type="Proteomes" id="UP001596258"/>
    </source>
</evidence>
<organism evidence="2 3">
    <name type="scientific">Levilactobacillus angrenensis</name>
    <dbReference type="NCBI Taxonomy" id="2486020"/>
    <lineage>
        <taxon>Bacteria</taxon>
        <taxon>Bacillati</taxon>
        <taxon>Bacillota</taxon>
        <taxon>Bacilli</taxon>
        <taxon>Lactobacillales</taxon>
        <taxon>Lactobacillaceae</taxon>
        <taxon>Levilactobacillus</taxon>
    </lineage>
</organism>
<evidence type="ECO:0000256" key="1">
    <source>
        <dbReference type="SAM" id="SignalP"/>
    </source>
</evidence>
<name>A0ABW1UAR7_9LACO</name>
<evidence type="ECO:0000313" key="2">
    <source>
        <dbReference type="EMBL" id="MFC6290580.1"/>
    </source>
</evidence>